<accession>A0ABY9VKL9</accession>
<proteinExistence type="predicted"/>
<evidence type="ECO:0000256" key="1">
    <source>
        <dbReference type="SAM" id="Phobius"/>
    </source>
</evidence>
<reference evidence="2 3" key="1">
    <citation type="submission" date="2023-09" db="EMBL/GenBank/DDBJ databases">
        <title>Microbial mechanism of fulvic acid promoting antimony reduction mineralization in rice fields.</title>
        <authorList>
            <person name="Chen G."/>
            <person name="Lan J."/>
        </authorList>
    </citation>
    <scope>NUCLEOTIDE SEQUENCE [LARGE SCALE GENOMIC DNA]</scope>
    <source>
        <strain evidence="2 3">PS1</strain>
    </source>
</reference>
<organism evidence="2 3">
    <name type="scientific">Mesobacillus jeotgali</name>
    <dbReference type="NCBI Taxonomy" id="129985"/>
    <lineage>
        <taxon>Bacteria</taxon>
        <taxon>Bacillati</taxon>
        <taxon>Bacillota</taxon>
        <taxon>Bacilli</taxon>
        <taxon>Bacillales</taxon>
        <taxon>Bacillaceae</taxon>
        <taxon>Mesobacillus</taxon>
    </lineage>
</organism>
<evidence type="ECO:0000313" key="3">
    <source>
        <dbReference type="Proteomes" id="UP001303324"/>
    </source>
</evidence>
<feature type="transmembrane region" description="Helical" evidence="1">
    <location>
        <begin position="6"/>
        <end position="25"/>
    </location>
</feature>
<dbReference type="Proteomes" id="UP001303324">
    <property type="component" value="Chromosome"/>
</dbReference>
<name>A0ABY9VKL9_9BACI</name>
<evidence type="ECO:0008006" key="4">
    <source>
        <dbReference type="Google" id="ProtNLM"/>
    </source>
</evidence>
<evidence type="ECO:0000313" key="2">
    <source>
        <dbReference type="EMBL" id="WNF24504.1"/>
    </source>
</evidence>
<sequence length="200" mass="22937">MTTFLLLLSLILNGAAIFAIILLYLRQNRLVEAEKKQDKIIKEIEEIFSAYLFELKEENDKFIQLMAETNTQEQPSIKMAAADASEKKDVRIKTAVEKPESDADNSNDIQQRLGKGISYHAARKAYQQNREQTSSVPDTGVELTEVVPEEDKEEFIQSSLFDQVLHMKNQGMTIEEIARKLDKGKTEIELLLKFRQNTQE</sequence>
<keyword evidence="1" id="KW-0812">Transmembrane</keyword>
<gene>
    <name evidence="2" type="ORF">RH061_08460</name>
</gene>
<keyword evidence="1" id="KW-0472">Membrane</keyword>
<dbReference type="RefSeq" id="WP_311075344.1">
    <property type="nucleotide sequence ID" value="NZ_CP134494.1"/>
</dbReference>
<keyword evidence="1" id="KW-1133">Transmembrane helix</keyword>
<keyword evidence="3" id="KW-1185">Reference proteome</keyword>
<dbReference type="EMBL" id="CP134494">
    <property type="protein sequence ID" value="WNF24504.1"/>
    <property type="molecule type" value="Genomic_DNA"/>
</dbReference>
<protein>
    <recommendedName>
        <fullName evidence="4">Coupling factor for flagellin transcription and translation</fullName>
    </recommendedName>
</protein>